<reference evidence="2 3" key="1">
    <citation type="journal article" date="2018" name="Biotechnol. Biofuels">
        <title>Integrative visual omics of the white-rot fungus Polyporus brumalis exposes the biotechnological potential of its oxidative enzymes for delignifying raw plant biomass.</title>
        <authorList>
            <person name="Miyauchi S."/>
            <person name="Rancon A."/>
            <person name="Drula E."/>
            <person name="Hage H."/>
            <person name="Chaduli D."/>
            <person name="Favel A."/>
            <person name="Grisel S."/>
            <person name="Henrissat B."/>
            <person name="Herpoel-Gimbert I."/>
            <person name="Ruiz-Duenas F.J."/>
            <person name="Chevret D."/>
            <person name="Hainaut M."/>
            <person name="Lin J."/>
            <person name="Wang M."/>
            <person name="Pangilinan J."/>
            <person name="Lipzen A."/>
            <person name="Lesage-Meessen L."/>
            <person name="Navarro D."/>
            <person name="Riley R."/>
            <person name="Grigoriev I.V."/>
            <person name="Zhou S."/>
            <person name="Raouche S."/>
            <person name="Rosso M.N."/>
        </authorList>
    </citation>
    <scope>NUCLEOTIDE SEQUENCE [LARGE SCALE GENOMIC DNA]</scope>
    <source>
        <strain evidence="2 3">BRFM 1820</strain>
    </source>
</reference>
<dbReference type="EMBL" id="KZ857409">
    <property type="protein sequence ID" value="RDX48754.1"/>
    <property type="molecule type" value="Genomic_DNA"/>
</dbReference>
<organism evidence="2 3">
    <name type="scientific">Lentinus brumalis</name>
    <dbReference type="NCBI Taxonomy" id="2498619"/>
    <lineage>
        <taxon>Eukaryota</taxon>
        <taxon>Fungi</taxon>
        <taxon>Dikarya</taxon>
        <taxon>Basidiomycota</taxon>
        <taxon>Agaricomycotina</taxon>
        <taxon>Agaricomycetes</taxon>
        <taxon>Polyporales</taxon>
        <taxon>Polyporaceae</taxon>
        <taxon>Lentinus</taxon>
    </lineage>
</organism>
<evidence type="ECO:0000256" key="1">
    <source>
        <dbReference type="SAM" id="MobiDB-lite"/>
    </source>
</evidence>
<sequence length="158" mass="16860">MAAARRGDYRPPTLVVALAVYRGLTVTADAHHDGTDAPPPSLEPTHAIFPPHILEQPSLSQVTTGPTTTVKARQDTDEEPLCPSGRAALQEDNIVIVVNAGSSDVAADATYTHTDPGPGTDAPIVVFKRKRSSRRARSPAFFLDKDSEAEARECNGFT</sequence>
<dbReference type="Proteomes" id="UP000256964">
    <property type="component" value="Unassembled WGS sequence"/>
</dbReference>
<protein>
    <submittedName>
        <fullName evidence="2">Uncharacterized protein</fullName>
    </submittedName>
</protein>
<dbReference type="AlphaFoldDB" id="A0A371D888"/>
<evidence type="ECO:0000313" key="2">
    <source>
        <dbReference type="EMBL" id="RDX48754.1"/>
    </source>
</evidence>
<feature type="region of interest" description="Disordered" evidence="1">
    <location>
        <begin position="55"/>
        <end position="81"/>
    </location>
</feature>
<evidence type="ECO:0000313" key="3">
    <source>
        <dbReference type="Proteomes" id="UP000256964"/>
    </source>
</evidence>
<proteinExistence type="predicted"/>
<name>A0A371D888_9APHY</name>
<accession>A0A371D888</accession>
<gene>
    <name evidence="2" type="ORF">OH76DRAFT_1483561</name>
</gene>
<keyword evidence="3" id="KW-1185">Reference proteome</keyword>
<feature type="compositionally biased region" description="Polar residues" evidence="1">
    <location>
        <begin position="57"/>
        <end position="71"/>
    </location>
</feature>